<gene>
    <name evidence="2" type="ORF">F2Q69_00003609</name>
</gene>
<dbReference type="Proteomes" id="UP000712600">
    <property type="component" value="Unassembled WGS sequence"/>
</dbReference>
<feature type="transmembrane region" description="Helical" evidence="1">
    <location>
        <begin position="122"/>
        <end position="142"/>
    </location>
</feature>
<evidence type="ECO:0000313" key="3">
    <source>
        <dbReference type="Proteomes" id="UP000712600"/>
    </source>
</evidence>
<accession>A0A8S9NZU8</accession>
<keyword evidence="1" id="KW-0472">Membrane</keyword>
<keyword evidence="1" id="KW-0812">Transmembrane</keyword>
<sequence length="147" mass="15390">METFKRRQFLFLWILVPPSPIKFPGGGGFLSSASPAKSPGGGGFLSSASPDLAPKGEGVLYLASSAFVCSNGGGCDLAPAIDLSVAGETRPCSDVGSPGGGDDAGSYLEVGRIARCRWIDQVYEFLVVRLFLMMLYAVLVNICPLLP</sequence>
<dbReference type="EMBL" id="QGKX02001521">
    <property type="protein sequence ID" value="KAF3508969.1"/>
    <property type="molecule type" value="Genomic_DNA"/>
</dbReference>
<reference evidence="2" key="1">
    <citation type="submission" date="2019-12" db="EMBL/GenBank/DDBJ databases">
        <title>Genome sequencing and annotation of Brassica cretica.</title>
        <authorList>
            <person name="Studholme D.J."/>
            <person name="Sarris P."/>
        </authorList>
    </citation>
    <scope>NUCLEOTIDE SEQUENCE</scope>
    <source>
        <strain evidence="2">PFS-109/04</strain>
        <tissue evidence="2">Leaf</tissue>
    </source>
</reference>
<dbReference type="AlphaFoldDB" id="A0A8S9NZU8"/>
<organism evidence="2 3">
    <name type="scientific">Brassica cretica</name>
    <name type="common">Mustard</name>
    <dbReference type="NCBI Taxonomy" id="69181"/>
    <lineage>
        <taxon>Eukaryota</taxon>
        <taxon>Viridiplantae</taxon>
        <taxon>Streptophyta</taxon>
        <taxon>Embryophyta</taxon>
        <taxon>Tracheophyta</taxon>
        <taxon>Spermatophyta</taxon>
        <taxon>Magnoliopsida</taxon>
        <taxon>eudicotyledons</taxon>
        <taxon>Gunneridae</taxon>
        <taxon>Pentapetalae</taxon>
        <taxon>rosids</taxon>
        <taxon>malvids</taxon>
        <taxon>Brassicales</taxon>
        <taxon>Brassicaceae</taxon>
        <taxon>Brassiceae</taxon>
        <taxon>Brassica</taxon>
    </lineage>
</organism>
<protein>
    <submittedName>
        <fullName evidence="2">Uncharacterized protein</fullName>
    </submittedName>
</protein>
<evidence type="ECO:0000313" key="2">
    <source>
        <dbReference type="EMBL" id="KAF3508969.1"/>
    </source>
</evidence>
<proteinExistence type="predicted"/>
<evidence type="ECO:0000256" key="1">
    <source>
        <dbReference type="SAM" id="Phobius"/>
    </source>
</evidence>
<comment type="caution">
    <text evidence="2">The sequence shown here is derived from an EMBL/GenBank/DDBJ whole genome shotgun (WGS) entry which is preliminary data.</text>
</comment>
<keyword evidence="1" id="KW-1133">Transmembrane helix</keyword>
<name>A0A8S9NZU8_BRACR</name>